<organism evidence="1">
    <name type="scientific">Arundo donax</name>
    <name type="common">Giant reed</name>
    <name type="synonym">Donax arundinaceus</name>
    <dbReference type="NCBI Taxonomy" id="35708"/>
    <lineage>
        <taxon>Eukaryota</taxon>
        <taxon>Viridiplantae</taxon>
        <taxon>Streptophyta</taxon>
        <taxon>Embryophyta</taxon>
        <taxon>Tracheophyta</taxon>
        <taxon>Spermatophyta</taxon>
        <taxon>Magnoliopsida</taxon>
        <taxon>Liliopsida</taxon>
        <taxon>Poales</taxon>
        <taxon>Poaceae</taxon>
        <taxon>PACMAD clade</taxon>
        <taxon>Arundinoideae</taxon>
        <taxon>Arundineae</taxon>
        <taxon>Arundo</taxon>
    </lineage>
</organism>
<reference evidence="1" key="1">
    <citation type="submission" date="2014-09" db="EMBL/GenBank/DDBJ databases">
        <authorList>
            <person name="Magalhaes I.L.F."/>
            <person name="Oliveira U."/>
            <person name="Santos F.R."/>
            <person name="Vidigal T.H.D.A."/>
            <person name="Brescovit A.D."/>
            <person name="Santos A.J."/>
        </authorList>
    </citation>
    <scope>NUCLEOTIDE SEQUENCE</scope>
    <source>
        <tissue evidence="1">Shoot tissue taken approximately 20 cm above the soil surface</tissue>
    </source>
</reference>
<reference evidence="1" key="2">
    <citation type="journal article" date="2015" name="Data Brief">
        <title>Shoot transcriptome of the giant reed, Arundo donax.</title>
        <authorList>
            <person name="Barrero R.A."/>
            <person name="Guerrero F.D."/>
            <person name="Moolhuijzen P."/>
            <person name="Goolsby J.A."/>
            <person name="Tidwell J."/>
            <person name="Bellgard S.E."/>
            <person name="Bellgard M.I."/>
        </authorList>
    </citation>
    <scope>NUCLEOTIDE SEQUENCE</scope>
    <source>
        <tissue evidence="1">Shoot tissue taken approximately 20 cm above the soil surface</tissue>
    </source>
</reference>
<accession>A0A0A8ZI02</accession>
<dbReference type="AlphaFoldDB" id="A0A0A8ZI02"/>
<evidence type="ECO:0000313" key="1">
    <source>
        <dbReference type="EMBL" id="JAD37318.1"/>
    </source>
</evidence>
<dbReference type="EMBL" id="GBRH01260577">
    <property type="protein sequence ID" value="JAD37318.1"/>
    <property type="molecule type" value="Transcribed_RNA"/>
</dbReference>
<sequence length="91" mass="10422">MMSSLTGMFFDDSSLDDDDDFEVAMLLLADVENKKRPKHGGSIPRHVVVHWNKQQGHDKFFEDYFADDPVYGPTTFRRHGTCNSQGIVMIQ</sequence>
<proteinExistence type="predicted"/>
<name>A0A0A8ZI02_ARUDO</name>
<protein>
    <submittedName>
        <fullName evidence="1">Uncharacterized protein</fullName>
    </submittedName>
</protein>